<dbReference type="EMBL" id="CP040825">
    <property type="protein sequence ID" value="QCZ36516.1"/>
    <property type="molecule type" value="Genomic_DNA"/>
</dbReference>
<dbReference type="AlphaFoldDB" id="A0A5B7XUI3"/>
<reference evidence="2 3" key="1">
    <citation type="submission" date="2019-06" db="EMBL/GenBank/DDBJ databases">
        <title>Mycoplasma sp. 2F1A isolated from ostrich.</title>
        <authorList>
            <person name="Spergser J."/>
        </authorList>
    </citation>
    <scope>NUCLEOTIDE SEQUENCE [LARGE SCALE GENOMIC DNA]</scope>
    <source>
        <strain evidence="2 3">2F1A</strain>
    </source>
</reference>
<accession>A0A5B7XUI3</accession>
<keyword evidence="1" id="KW-0732">Signal</keyword>
<evidence type="ECO:0000256" key="1">
    <source>
        <dbReference type="SAM" id="SignalP"/>
    </source>
</evidence>
<evidence type="ECO:0000313" key="3">
    <source>
        <dbReference type="Proteomes" id="UP000305457"/>
    </source>
</evidence>
<sequence length="331" mass="38465">MKKLLKLSAFIPLASIFTLVSCNQPIVPETTNYQLKTKQKSLNQELLDKIVKEHYLPTDNFAAKAYINNQNSIDDGIYVELKSSLIFASIINSDVLANSGPKRVLVGKGINAISNTLNNDWYFYLNNLNKFNYILNPFGSRYIDLHVDQDEQQQKINPKSTQAQFEYVNRKYNSANLELKNPKILSITEKILTNQKADIYNNKSVMYLNIENNYIIPVFKYQADNNSATKLFVSPDIIWKQNPDLSIENLINQFHDAFQNSWSELLKKEYDYNVEIESSDPDIVYSQFNDENLFKLYKNNNYNEITSLAIAKLNQDQLNAFRYTWGYVYEN</sequence>
<gene>
    <name evidence="2" type="ORF">FG904_00575</name>
</gene>
<organism evidence="2 3">
    <name type="scientific">Mycoplasma nasistruthionis</name>
    <dbReference type="NCBI Taxonomy" id="353852"/>
    <lineage>
        <taxon>Bacteria</taxon>
        <taxon>Bacillati</taxon>
        <taxon>Mycoplasmatota</taxon>
        <taxon>Mollicutes</taxon>
        <taxon>Mycoplasmataceae</taxon>
        <taxon>Mycoplasma</taxon>
    </lineage>
</organism>
<dbReference type="Proteomes" id="UP000305457">
    <property type="component" value="Chromosome"/>
</dbReference>
<dbReference type="NCBIfam" id="TIGR04313">
    <property type="entry name" value="aro_clust_Mycop"/>
    <property type="match status" value="1"/>
</dbReference>
<feature type="chain" id="PRO_5022738686" description="Lipoprotein" evidence="1">
    <location>
        <begin position="23"/>
        <end position="331"/>
    </location>
</feature>
<dbReference type="PROSITE" id="PS51257">
    <property type="entry name" value="PROKAR_LIPOPROTEIN"/>
    <property type="match status" value="1"/>
</dbReference>
<protein>
    <recommendedName>
        <fullName evidence="4">Lipoprotein</fullName>
    </recommendedName>
</protein>
<evidence type="ECO:0008006" key="4">
    <source>
        <dbReference type="Google" id="ProtNLM"/>
    </source>
</evidence>
<feature type="signal peptide" evidence="1">
    <location>
        <begin position="1"/>
        <end position="22"/>
    </location>
</feature>
<dbReference type="KEGG" id="mnh:FG904_00575"/>
<dbReference type="OrthoDB" id="401395at2"/>
<evidence type="ECO:0000313" key="2">
    <source>
        <dbReference type="EMBL" id="QCZ36516.1"/>
    </source>
</evidence>
<dbReference type="InterPro" id="IPR027593">
    <property type="entry name" value="Aro_clust"/>
</dbReference>
<dbReference type="RefSeq" id="WP_139591999.1">
    <property type="nucleotide sequence ID" value="NZ_CP040825.1"/>
</dbReference>
<proteinExistence type="predicted"/>
<name>A0A5B7XUI3_9MOLU</name>